<gene>
    <name evidence="2" type="ORF">M378DRAFT_8678</name>
</gene>
<name>A0A0C2SYN9_AMAMK</name>
<feature type="compositionally biased region" description="Polar residues" evidence="1">
    <location>
        <begin position="763"/>
        <end position="772"/>
    </location>
</feature>
<dbReference type="Proteomes" id="UP000054549">
    <property type="component" value="Unassembled WGS sequence"/>
</dbReference>
<sequence>MIHLYQVAPEPALRYAATLFVAISDIKVNVNNECRAMWEDTQESLLSGILDFLEQHPTTDKQTLVASVYYSPLCRELFPEEDKPNPVMKDSLLCTIFQLLSETAIFHPENQHNLRSSDVLGGKRLGVMLAQCRDFLVIEALLELFGNIIPSAKVPKKRAEFIDDVFSPVRLKCGAKLLENASPTGWDIVSTTVCDALAKSDIQYPQPFETAGIQAGNVSYTVSRIYIDKSAFMASVDKVKSFLLNMNPGLLNEKDGQLDTFKVPFCTVRRIKVLASSTSTNTVMIVAGAPPLLGHVFSMHRKDEETSIAFDLQKDKIADFVTVLRQRGLKNVIEPIHRKQSKAKTSVNLGFRSGNMEFPPLEEKIENLSRLWQSHRSPTEIDPNGTTSPLLKILEAKDEGGDGGIGTLPTEFDGSVVRISLSTTDEKQYSAPTAAQVLQQVTSSKTNQDEPYEISAGDVKQDSRFLGAEARVIKSCSDPPCNLGESMMQNRKSITQLQGSVAAAASIAAKVSEMMQPNTADHMRFTLAQHPALGYHVDTTIIDGTMLDSVPATSTIGKMEQAQRMERSGVGPVSSLAAELRRRKPSLQLMPPSGVCEEKSLLGSAKDDSRREGMNKDEHDPEKVVQSRYKVKVQHLCAQDPAQTSEHNIKFNPTSTLIAHANRKNNSGLSAKGDESVALAEEKEDNRTGQCEGTEIRGQLVLGDSNPESRGRPFVSFALPHGSNADGHSKPGISRPSSMYGSPQKRRRNGNHIEKQARESHTSYRIASNGTPSKRRRLDTNVDIRIIDVLNQIHETIINNIVDKFGGVRRDIYATQTRILEGTCDDFLTMRAKSIEHYDQLVDLANEYAMHRLGITDALSSLLDAELDVIDGIGGIIHYHDRLSLSSRFPDMVSPAIPDSFCVDQ</sequence>
<evidence type="ECO:0000256" key="1">
    <source>
        <dbReference type="SAM" id="MobiDB-lite"/>
    </source>
</evidence>
<evidence type="ECO:0000313" key="3">
    <source>
        <dbReference type="Proteomes" id="UP000054549"/>
    </source>
</evidence>
<feature type="compositionally biased region" description="Basic and acidic residues" evidence="1">
    <location>
        <begin position="751"/>
        <end position="762"/>
    </location>
</feature>
<feature type="region of interest" description="Disordered" evidence="1">
    <location>
        <begin position="599"/>
        <end position="625"/>
    </location>
</feature>
<dbReference type="OrthoDB" id="3270368at2759"/>
<organism evidence="2 3">
    <name type="scientific">Amanita muscaria (strain Koide BX008)</name>
    <dbReference type="NCBI Taxonomy" id="946122"/>
    <lineage>
        <taxon>Eukaryota</taxon>
        <taxon>Fungi</taxon>
        <taxon>Dikarya</taxon>
        <taxon>Basidiomycota</taxon>
        <taxon>Agaricomycotina</taxon>
        <taxon>Agaricomycetes</taxon>
        <taxon>Agaricomycetidae</taxon>
        <taxon>Agaricales</taxon>
        <taxon>Pluteineae</taxon>
        <taxon>Amanitaceae</taxon>
        <taxon>Amanita</taxon>
    </lineage>
</organism>
<feature type="region of interest" description="Disordered" evidence="1">
    <location>
        <begin position="665"/>
        <end position="775"/>
    </location>
</feature>
<dbReference type="EMBL" id="KN818228">
    <property type="protein sequence ID" value="KIL68635.1"/>
    <property type="molecule type" value="Genomic_DNA"/>
</dbReference>
<dbReference type="AlphaFoldDB" id="A0A0C2SYN9"/>
<evidence type="ECO:0000313" key="2">
    <source>
        <dbReference type="EMBL" id="KIL68635.1"/>
    </source>
</evidence>
<feature type="compositionally biased region" description="Basic and acidic residues" evidence="1">
    <location>
        <begin position="672"/>
        <end position="687"/>
    </location>
</feature>
<reference evidence="2 3" key="1">
    <citation type="submission" date="2014-04" db="EMBL/GenBank/DDBJ databases">
        <title>Evolutionary Origins and Diversification of the Mycorrhizal Mutualists.</title>
        <authorList>
            <consortium name="DOE Joint Genome Institute"/>
            <consortium name="Mycorrhizal Genomics Consortium"/>
            <person name="Kohler A."/>
            <person name="Kuo A."/>
            <person name="Nagy L.G."/>
            <person name="Floudas D."/>
            <person name="Copeland A."/>
            <person name="Barry K.W."/>
            <person name="Cichocki N."/>
            <person name="Veneault-Fourrey C."/>
            <person name="LaButti K."/>
            <person name="Lindquist E.A."/>
            <person name="Lipzen A."/>
            <person name="Lundell T."/>
            <person name="Morin E."/>
            <person name="Murat C."/>
            <person name="Riley R."/>
            <person name="Ohm R."/>
            <person name="Sun H."/>
            <person name="Tunlid A."/>
            <person name="Henrissat B."/>
            <person name="Grigoriev I.V."/>
            <person name="Hibbett D.S."/>
            <person name="Martin F."/>
        </authorList>
    </citation>
    <scope>NUCLEOTIDE SEQUENCE [LARGE SCALE GENOMIC DNA]</scope>
    <source>
        <strain evidence="2 3">Koide BX008</strain>
    </source>
</reference>
<dbReference type="STRING" id="946122.A0A0C2SYN9"/>
<dbReference type="InParanoid" id="A0A0C2SYN9"/>
<dbReference type="HOGENOM" id="CLU_320532_0_0_1"/>
<proteinExistence type="predicted"/>
<protein>
    <submittedName>
        <fullName evidence="2">Uncharacterized protein</fullName>
    </submittedName>
</protein>
<keyword evidence="3" id="KW-1185">Reference proteome</keyword>
<accession>A0A0C2SYN9</accession>